<feature type="non-terminal residue" evidence="1">
    <location>
        <position position="53"/>
    </location>
</feature>
<protein>
    <submittedName>
        <fullName evidence="1">Preprotein translocase subunit SecA</fullName>
    </submittedName>
</protein>
<name>H1KT58_METEX</name>
<gene>
    <name evidence="1" type="ORF">MetexDRAFT_5821</name>
</gene>
<dbReference type="AlphaFoldDB" id="H1KT58"/>
<proteinExistence type="predicted"/>
<sequence>MSDPLALSGGSAPGAAFRVPPVRAYSERKPLKASRLDQAAARVIGRVRVGLAG</sequence>
<dbReference type="Proteomes" id="UP000004382">
    <property type="component" value="Unassembled WGS sequence"/>
</dbReference>
<comment type="caution">
    <text evidence="1">The sequence shown here is derived from an EMBL/GenBank/DDBJ whole genome shotgun (WGS) entry which is preliminary data.</text>
</comment>
<evidence type="ECO:0000313" key="2">
    <source>
        <dbReference type="Proteomes" id="UP000004382"/>
    </source>
</evidence>
<accession>H1KT58</accession>
<evidence type="ECO:0000313" key="1">
    <source>
        <dbReference type="EMBL" id="EHP85413.1"/>
    </source>
</evidence>
<organism evidence="1 2">
    <name type="scientific">Methylorubrum extorquens DSM 13060</name>
    <dbReference type="NCBI Taxonomy" id="882800"/>
    <lineage>
        <taxon>Bacteria</taxon>
        <taxon>Pseudomonadati</taxon>
        <taxon>Pseudomonadota</taxon>
        <taxon>Alphaproteobacteria</taxon>
        <taxon>Hyphomicrobiales</taxon>
        <taxon>Methylobacteriaceae</taxon>
        <taxon>Methylorubrum</taxon>
    </lineage>
</organism>
<reference evidence="1 2" key="1">
    <citation type="submission" date="2011-09" db="EMBL/GenBank/DDBJ databases">
        <title>The draft genome of Methylobacterium extorquens DSM 13060.</title>
        <authorList>
            <consortium name="US DOE Joint Genome Institute (JGI-PGF)"/>
            <person name="Lucas S."/>
            <person name="Han J."/>
            <person name="Lapidus A."/>
            <person name="Cheng J.-F."/>
            <person name="Goodwin L."/>
            <person name="Pitluck S."/>
            <person name="Peters L."/>
            <person name="Land M.L."/>
            <person name="Hauser L."/>
            <person name="Koskimaki J."/>
            <person name="Halonen O."/>
            <person name="Pirttila A."/>
            <person name="Frank C."/>
            <person name="Woyke T.J."/>
        </authorList>
    </citation>
    <scope>NUCLEOTIDE SEQUENCE [LARGE SCALE GENOMIC DNA]</scope>
    <source>
        <strain evidence="1 2">DSM 13060</strain>
    </source>
</reference>
<dbReference type="EMBL" id="AGJK01000308">
    <property type="protein sequence ID" value="EHP85413.1"/>
    <property type="molecule type" value="Genomic_DNA"/>
</dbReference>